<dbReference type="EMBL" id="JABSTQ010004988">
    <property type="protein sequence ID" value="KAG0440432.1"/>
    <property type="molecule type" value="Genomic_DNA"/>
</dbReference>
<proteinExistence type="predicted"/>
<keyword evidence="2" id="KW-1185">Reference proteome</keyword>
<evidence type="ECO:0000313" key="2">
    <source>
        <dbReference type="Proteomes" id="UP000805193"/>
    </source>
</evidence>
<sequence>MPTGRQDVLDASPGDASLAQQFTAVNKKLDQLRTTVELLAGKVEELLAFKATGEKVAETVVEIQSSIDFLSAKYDTVLTTVATSQAVVAEVRAQTESLSATVLSQAEQIDHLNDEVNRLEQYSRRCYRLADGTNRCPGGGVSTNLHTGDAADQSVWPGSRRDTCPDSAGSPEAREVAPSLAGYYRTPAELLMGRREKTALELLQPDLLVRAGNKQLQQKERADRGARREGLPQPGAQRQPDARLTVRPTATSEGGGRAGFANAISTTMIPVSNSVNLETGVRNKTLRSSGPWTQSARSVRRTGSQR</sequence>
<comment type="caution">
    <text evidence="1">The sequence shown here is derived from an EMBL/GenBank/DDBJ whole genome shotgun (WGS) entry which is preliminary data.</text>
</comment>
<name>A0AC60QTA6_IXOPE</name>
<evidence type="ECO:0000313" key="1">
    <source>
        <dbReference type="EMBL" id="KAG0440432.1"/>
    </source>
</evidence>
<dbReference type="Proteomes" id="UP000805193">
    <property type="component" value="Unassembled WGS sequence"/>
</dbReference>
<organism evidence="1 2">
    <name type="scientific">Ixodes persulcatus</name>
    <name type="common">Taiga tick</name>
    <dbReference type="NCBI Taxonomy" id="34615"/>
    <lineage>
        <taxon>Eukaryota</taxon>
        <taxon>Metazoa</taxon>
        <taxon>Ecdysozoa</taxon>
        <taxon>Arthropoda</taxon>
        <taxon>Chelicerata</taxon>
        <taxon>Arachnida</taxon>
        <taxon>Acari</taxon>
        <taxon>Parasitiformes</taxon>
        <taxon>Ixodida</taxon>
        <taxon>Ixodoidea</taxon>
        <taxon>Ixodidae</taxon>
        <taxon>Ixodinae</taxon>
        <taxon>Ixodes</taxon>
    </lineage>
</organism>
<gene>
    <name evidence="1" type="ORF">HPB47_016276</name>
</gene>
<reference evidence="1 2" key="1">
    <citation type="journal article" date="2020" name="Cell">
        <title>Large-Scale Comparative Analyses of Tick Genomes Elucidate Their Genetic Diversity and Vector Capacities.</title>
        <authorList>
            <consortium name="Tick Genome and Microbiome Consortium (TIGMIC)"/>
            <person name="Jia N."/>
            <person name="Wang J."/>
            <person name="Shi W."/>
            <person name="Du L."/>
            <person name="Sun Y."/>
            <person name="Zhan W."/>
            <person name="Jiang J.F."/>
            <person name="Wang Q."/>
            <person name="Zhang B."/>
            <person name="Ji P."/>
            <person name="Bell-Sakyi L."/>
            <person name="Cui X.M."/>
            <person name="Yuan T.T."/>
            <person name="Jiang B.G."/>
            <person name="Yang W.F."/>
            <person name="Lam T.T."/>
            <person name="Chang Q.C."/>
            <person name="Ding S.J."/>
            <person name="Wang X.J."/>
            <person name="Zhu J.G."/>
            <person name="Ruan X.D."/>
            <person name="Zhao L."/>
            <person name="Wei J.T."/>
            <person name="Ye R.Z."/>
            <person name="Que T.C."/>
            <person name="Du C.H."/>
            <person name="Zhou Y.H."/>
            <person name="Cheng J.X."/>
            <person name="Dai P.F."/>
            <person name="Guo W.B."/>
            <person name="Han X.H."/>
            <person name="Huang E.J."/>
            <person name="Li L.F."/>
            <person name="Wei W."/>
            <person name="Gao Y.C."/>
            <person name="Liu J.Z."/>
            <person name="Shao H.Z."/>
            <person name="Wang X."/>
            <person name="Wang C.C."/>
            <person name="Yang T.C."/>
            <person name="Huo Q.B."/>
            <person name="Li W."/>
            <person name="Chen H.Y."/>
            <person name="Chen S.E."/>
            <person name="Zhou L.G."/>
            <person name="Ni X.B."/>
            <person name="Tian J.H."/>
            <person name="Sheng Y."/>
            <person name="Liu T."/>
            <person name="Pan Y.S."/>
            <person name="Xia L.Y."/>
            <person name="Li J."/>
            <person name="Zhao F."/>
            <person name="Cao W.C."/>
        </authorList>
    </citation>
    <scope>NUCLEOTIDE SEQUENCE [LARGE SCALE GENOMIC DNA]</scope>
    <source>
        <strain evidence="1">Iper-2018</strain>
    </source>
</reference>
<accession>A0AC60QTA6</accession>
<protein>
    <submittedName>
        <fullName evidence="1">Uncharacterized protein</fullName>
    </submittedName>
</protein>